<evidence type="ECO:0000256" key="1">
    <source>
        <dbReference type="ARBA" id="ARBA00006484"/>
    </source>
</evidence>
<proteinExistence type="inferred from homology"/>
<accession>A0ABT8G439</accession>
<protein>
    <submittedName>
        <fullName evidence="4">SDR family NAD(P)-dependent oxidoreductase</fullName>
    </submittedName>
</protein>
<name>A0ABT8G439_9MICO</name>
<dbReference type="Gene3D" id="3.40.50.720">
    <property type="entry name" value="NAD(P)-binding Rossmann-like Domain"/>
    <property type="match status" value="1"/>
</dbReference>
<dbReference type="PROSITE" id="PS00061">
    <property type="entry name" value="ADH_SHORT"/>
    <property type="match status" value="1"/>
</dbReference>
<feature type="domain" description="Ketoreductase" evidence="3">
    <location>
        <begin position="10"/>
        <end position="207"/>
    </location>
</feature>
<comment type="similarity">
    <text evidence="1">Belongs to the short-chain dehydrogenases/reductases (SDR) family.</text>
</comment>
<dbReference type="SUPFAM" id="SSF51735">
    <property type="entry name" value="NAD(P)-binding Rossmann-fold domains"/>
    <property type="match status" value="1"/>
</dbReference>
<dbReference type="CDD" id="cd05233">
    <property type="entry name" value="SDR_c"/>
    <property type="match status" value="1"/>
</dbReference>
<dbReference type="RefSeq" id="WP_301129646.1">
    <property type="nucleotide sequence ID" value="NZ_JAUHPV010000008.1"/>
</dbReference>
<dbReference type="Proteomes" id="UP001172738">
    <property type="component" value="Unassembled WGS sequence"/>
</dbReference>
<organism evidence="4 5">
    <name type="scientific">Demequina zhanjiangensis</name>
    <dbReference type="NCBI Taxonomy" id="3051659"/>
    <lineage>
        <taxon>Bacteria</taxon>
        <taxon>Bacillati</taxon>
        <taxon>Actinomycetota</taxon>
        <taxon>Actinomycetes</taxon>
        <taxon>Micrococcales</taxon>
        <taxon>Demequinaceae</taxon>
        <taxon>Demequina</taxon>
    </lineage>
</organism>
<sequence length="248" mass="25294">MPDTETLTGRRAIVTGAARGIGRAIAQAFVDAGASVVILDREADSGAATADALGARFLPADLSDDSSARASVAAAADLLGGVDVLVNNAGIFRLRPLMEITADEWDTVMSINARSMLSTTQAAAQLMLDSGHGGTIINLASMAAKTGGAMEAHYAASKAAVIALTRATAQELGPHGIRANALCPGYILTEMGADTRTDDDVAAWSGRSPLGRCGTPEDVAEVALFLAGQSSSYLTGQAFNVTGGMIMH</sequence>
<dbReference type="PANTHER" id="PTHR42760">
    <property type="entry name" value="SHORT-CHAIN DEHYDROGENASES/REDUCTASES FAMILY MEMBER"/>
    <property type="match status" value="1"/>
</dbReference>
<dbReference type="PRINTS" id="PR00081">
    <property type="entry name" value="GDHRDH"/>
</dbReference>
<dbReference type="EMBL" id="JAUHPV010000008">
    <property type="protein sequence ID" value="MDN4473782.1"/>
    <property type="molecule type" value="Genomic_DNA"/>
</dbReference>
<dbReference type="InterPro" id="IPR036291">
    <property type="entry name" value="NAD(P)-bd_dom_sf"/>
</dbReference>
<dbReference type="Pfam" id="PF13561">
    <property type="entry name" value="adh_short_C2"/>
    <property type="match status" value="1"/>
</dbReference>
<dbReference type="SMART" id="SM00822">
    <property type="entry name" value="PKS_KR"/>
    <property type="match status" value="1"/>
</dbReference>
<dbReference type="InterPro" id="IPR002347">
    <property type="entry name" value="SDR_fam"/>
</dbReference>
<keyword evidence="5" id="KW-1185">Reference proteome</keyword>
<evidence type="ECO:0000313" key="5">
    <source>
        <dbReference type="Proteomes" id="UP001172738"/>
    </source>
</evidence>
<dbReference type="InterPro" id="IPR057326">
    <property type="entry name" value="KR_dom"/>
</dbReference>
<dbReference type="NCBIfam" id="NF005559">
    <property type="entry name" value="PRK07231.1"/>
    <property type="match status" value="1"/>
</dbReference>
<gene>
    <name evidence="4" type="ORF">QQX04_12325</name>
</gene>
<reference evidence="4" key="1">
    <citation type="submission" date="2023-06" db="EMBL/GenBank/DDBJ databases">
        <title>SYSU T00b26.</title>
        <authorList>
            <person name="Gao L."/>
            <person name="Fang B.-Z."/>
            <person name="Li W.-J."/>
        </authorList>
    </citation>
    <scope>NUCLEOTIDE SEQUENCE</scope>
    <source>
        <strain evidence="4">SYSU T00b26</strain>
    </source>
</reference>
<comment type="caution">
    <text evidence="4">The sequence shown here is derived from an EMBL/GenBank/DDBJ whole genome shotgun (WGS) entry which is preliminary data.</text>
</comment>
<evidence type="ECO:0000256" key="2">
    <source>
        <dbReference type="ARBA" id="ARBA00023002"/>
    </source>
</evidence>
<evidence type="ECO:0000259" key="3">
    <source>
        <dbReference type="SMART" id="SM00822"/>
    </source>
</evidence>
<dbReference type="PANTHER" id="PTHR42760:SF133">
    <property type="entry name" value="3-OXOACYL-[ACYL-CARRIER-PROTEIN] REDUCTASE"/>
    <property type="match status" value="1"/>
</dbReference>
<dbReference type="PRINTS" id="PR00080">
    <property type="entry name" value="SDRFAMILY"/>
</dbReference>
<dbReference type="InterPro" id="IPR020904">
    <property type="entry name" value="Sc_DH/Rdtase_CS"/>
</dbReference>
<keyword evidence="2" id="KW-0560">Oxidoreductase</keyword>
<evidence type="ECO:0000313" key="4">
    <source>
        <dbReference type="EMBL" id="MDN4473782.1"/>
    </source>
</evidence>